<keyword evidence="4" id="KW-1185">Reference proteome</keyword>
<dbReference type="Proteomes" id="UP001161247">
    <property type="component" value="Chromosome 7"/>
</dbReference>
<accession>A0AAV1E1G2</accession>
<evidence type="ECO:0000256" key="1">
    <source>
        <dbReference type="SAM" id="MobiDB-lite"/>
    </source>
</evidence>
<dbReference type="EMBL" id="OX459124">
    <property type="protein sequence ID" value="CAI9113764.1"/>
    <property type="molecule type" value="Genomic_DNA"/>
</dbReference>
<name>A0AAV1E1G2_OLDCO</name>
<protein>
    <submittedName>
        <fullName evidence="3">OLC1v1014433C1</fullName>
    </submittedName>
</protein>
<reference evidence="3" key="1">
    <citation type="submission" date="2023-03" db="EMBL/GenBank/DDBJ databases">
        <authorList>
            <person name="Julca I."/>
        </authorList>
    </citation>
    <scope>NUCLEOTIDE SEQUENCE</scope>
</reference>
<sequence>MIGVPVSFPVRPPPTPPPPASNSTTNNNGGIFHPTNSVRPPPSAPSSGRNNRRINNNNNHNTQNQCLLGFMVFGATLLIVGGLMAKNIAGAFRQKPKSRAKLTAEATAWIQSVEAPVASSMSDDVARNNGSMAFDVVFQARMWDSESFEVPIVARCKNLTVAGLSSSNNASTTLLQPPGTLLGGPKRCDSAFFEIRHHLH</sequence>
<evidence type="ECO:0000256" key="2">
    <source>
        <dbReference type="SAM" id="Phobius"/>
    </source>
</evidence>
<keyword evidence="2" id="KW-0472">Membrane</keyword>
<organism evidence="3 4">
    <name type="scientific">Oldenlandia corymbosa var. corymbosa</name>
    <dbReference type="NCBI Taxonomy" id="529605"/>
    <lineage>
        <taxon>Eukaryota</taxon>
        <taxon>Viridiplantae</taxon>
        <taxon>Streptophyta</taxon>
        <taxon>Embryophyta</taxon>
        <taxon>Tracheophyta</taxon>
        <taxon>Spermatophyta</taxon>
        <taxon>Magnoliopsida</taxon>
        <taxon>eudicotyledons</taxon>
        <taxon>Gunneridae</taxon>
        <taxon>Pentapetalae</taxon>
        <taxon>asterids</taxon>
        <taxon>lamiids</taxon>
        <taxon>Gentianales</taxon>
        <taxon>Rubiaceae</taxon>
        <taxon>Rubioideae</taxon>
        <taxon>Spermacoceae</taxon>
        <taxon>Hedyotis-Oldenlandia complex</taxon>
        <taxon>Oldenlandia</taxon>
    </lineage>
</organism>
<evidence type="ECO:0000313" key="4">
    <source>
        <dbReference type="Proteomes" id="UP001161247"/>
    </source>
</evidence>
<evidence type="ECO:0000313" key="3">
    <source>
        <dbReference type="EMBL" id="CAI9113764.1"/>
    </source>
</evidence>
<feature type="transmembrane region" description="Helical" evidence="2">
    <location>
        <begin position="67"/>
        <end position="89"/>
    </location>
</feature>
<keyword evidence="2" id="KW-1133">Transmembrane helix</keyword>
<keyword evidence="2" id="KW-0812">Transmembrane</keyword>
<feature type="region of interest" description="Disordered" evidence="1">
    <location>
        <begin position="1"/>
        <end position="59"/>
    </location>
</feature>
<gene>
    <name evidence="3" type="ORF">OLC1_LOCUS20705</name>
</gene>
<dbReference type="AlphaFoldDB" id="A0AAV1E1G2"/>
<feature type="compositionally biased region" description="Pro residues" evidence="1">
    <location>
        <begin position="10"/>
        <end position="20"/>
    </location>
</feature>
<proteinExistence type="predicted"/>